<dbReference type="STRING" id="1618490.US90_C0008G0011"/>
<sequence>MSKTMKLIMKFRIFLFFFVLISYFLFPASTAQGQHFESDSYIIDWGNFNMTSGSKTSDNYRLTDTVGQNAPGQYNSDGYILKSGFQYIYEQSNQLSFQIDNLEIAFGTLIPGIGSTLFNTITITTPSGHGYEIYAHQNHPLQANLSNFIPDTLCDNNDCDQSVSGIWTLNTTYGFGFNAVGIDSNSAPVGIGTSQYFPDSSYFRQFADVSGSETPQIIMSQNLPVSNQSAQVSYKVNISSSQTGGNYQNAIIFTAVPKY</sequence>
<name>A0A0G0M8Z6_9BACT</name>
<reference evidence="1 2" key="1">
    <citation type="journal article" date="2015" name="Nature">
        <title>rRNA introns, odd ribosomes, and small enigmatic genomes across a large radiation of phyla.</title>
        <authorList>
            <person name="Brown C.T."/>
            <person name="Hug L.A."/>
            <person name="Thomas B.C."/>
            <person name="Sharon I."/>
            <person name="Castelle C.J."/>
            <person name="Singh A."/>
            <person name="Wilkins M.J."/>
            <person name="Williams K.H."/>
            <person name="Banfield J.F."/>
        </authorList>
    </citation>
    <scope>NUCLEOTIDE SEQUENCE [LARGE SCALE GENOMIC DNA]</scope>
</reference>
<comment type="caution">
    <text evidence="1">The sequence shown here is derived from an EMBL/GenBank/DDBJ whole genome shotgun (WGS) entry which is preliminary data.</text>
</comment>
<protein>
    <submittedName>
        <fullName evidence="1">Uncharacterized protein</fullName>
    </submittedName>
</protein>
<dbReference type="EMBL" id="LBUT01000008">
    <property type="protein sequence ID" value="KKQ70119.1"/>
    <property type="molecule type" value="Genomic_DNA"/>
</dbReference>
<dbReference type="Proteomes" id="UP000034406">
    <property type="component" value="Unassembled WGS sequence"/>
</dbReference>
<evidence type="ECO:0000313" key="1">
    <source>
        <dbReference type="EMBL" id="KKQ70119.1"/>
    </source>
</evidence>
<evidence type="ECO:0000313" key="2">
    <source>
        <dbReference type="Proteomes" id="UP000034406"/>
    </source>
</evidence>
<organism evidence="1 2">
    <name type="scientific">Candidatus Shapirobacteria bacterium GW2011_GWE2_38_30</name>
    <dbReference type="NCBI Taxonomy" id="1618490"/>
    <lineage>
        <taxon>Bacteria</taxon>
        <taxon>Candidatus Shapironibacteriota</taxon>
    </lineage>
</organism>
<proteinExistence type="predicted"/>
<accession>A0A0G0M8Z6</accession>
<gene>
    <name evidence="1" type="ORF">US90_C0008G0011</name>
</gene>
<dbReference type="AlphaFoldDB" id="A0A0G0M8Z6"/>